<feature type="domain" description="HAT C-terminal dimerisation" evidence="1">
    <location>
        <begin position="315"/>
        <end position="371"/>
    </location>
</feature>
<name>A0AAQ3SK20_PASNO</name>
<dbReference type="GO" id="GO:0046983">
    <property type="term" value="F:protein dimerization activity"/>
    <property type="evidence" value="ECO:0007669"/>
    <property type="project" value="InterPro"/>
</dbReference>
<sequence length="393" mass="44637">MVRLSLQQCHPVRLLKCPCNKHNNGGSLLNKFEIAKDLVDYGFTPDYETWTFHGEKETRVEVEGEADDAPVGVDRMDEMLEALQPNCVRDNPGVMTHSAHSDAWKALDEFDPEFAKDVRNIRFVPKGKVDAFSEEEEGSHRKAQSTRCKKVEITSGGNDRTSQVTRRRKLRSEIWKDFEPIYDVQEGLKMMSGAVSTIRESVKYVKSSQGRKQSCALEYKRAFQSLTSEDIQYTHEPLVEEWDMARQGFGASSAYFLEVQKTFQKLFDEYSVQYSHLIPGHANQMSKEDATIVADKPWADWRQRQNLNPREKVSELDKYLEEDTISVDSEFDILQYWKMSSATYPVLACMARDILAIPASSVASESAFSSDLIGPTHDSIAGSLIGDDDDDEI</sequence>
<keyword evidence="4" id="KW-1185">Reference proteome</keyword>
<evidence type="ECO:0008006" key="5">
    <source>
        <dbReference type="Google" id="ProtNLM"/>
    </source>
</evidence>
<proteinExistence type="predicted"/>
<accession>A0AAQ3SK20</accession>
<dbReference type="InterPro" id="IPR008906">
    <property type="entry name" value="HATC_C_dom"/>
</dbReference>
<dbReference type="InterPro" id="IPR029480">
    <property type="entry name" value="Transpos_assoc"/>
</dbReference>
<reference evidence="3 4" key="1">
    <citation type="submission" date="2024-02" db="EMBL/GenBank/DDBJ databases">
        <title>High-quality chromosome-scale genome assembly of Pensacola bahiagrass (Paspalum notatum Flugge var. saurae).</title>
        <authorList>
            <person name="Vega J.M."/>
            <person name="Podio M."/>
            <person name="Orjuela J."/>
            <person name="Siena L.A."/>
            <person name="Pessino S.C."/>
            <person name="Combes M.C."/>
            <person name="Mariac C."/>
            <person name="Albertini E."/>
            <person name="Pupilli F."/>
            <person name="Ortiz J.P.A."/>
            <person name="Leblanc O."/>
        </authorList>
    </citation>
    <scope>NUCLEOTIDE SEQUENCE [LARGE SCALE GENOMIC DNA]</scope>
    <source>
        <strain evidence="3">R1</strain>
        <tissue evidence="3">Leaf</tissue>
    </source>
</reference>
<feature type="domain" description="Transposase-associated" evidence="2">
    <location>
        <begin position="15"/>
        <end position="55"/>
    </location>
</feature>
<evidence type="ECO:0000259" key="2">
    <source>
        <dbReference type="Pfam" id="PF13963"/>
    </source>
</evidence>
<protein>
    <recommendedName>
        <fullName evidence="5">HAT C-terminal dimerisation domain-containing protein</fullName>
    </recommendedName>
</protein>
<dbReference type="PANTHER" id="PTHR23272">
    <property type="entry name" value="BED FINGER-RELATED"/>
    <property type="match status" value="1"/>
</dbReference>
<dbReference type="EMBL" id="CP144745">
    <property type="protein sequence ID" value="WVZ51588.1"/>
    <property type="molecule type" value="Genomic_DNA"/>
</dbReference>
<organism evidence="3 4">
    <name type="scientific">Paspalum notatum var. saurae</name>
    <dbReference type="NCBI Taxonomy" id="547442"/>
    <lineage>
        <taxon>Eukaryota</taxon>
        <taxon>Viridiplantae</taxon>
        <taxon>Streptophyta</taxon>
        <taxon>Embryophyta</taxon>
        <taxon>Tracheophyta</taxon>
        <taxon>Spermatophyta</taxon>
        <taxon>Magnoliopsida</taxon>
        <taxon>Liliopsida</taxon>
        <taxon>Poales</taxon>
        <taxon>Poaceae</taxon>
        <taxon>PACMAD clade</taxon>
        <taxon>Panicoideae</taxon>
        <taxon>Andropogonodae</taxon>
        <taxon>Paspaleae</taxon>
        <taxon>Paspalinae</taxon>
        <taxon>Paspalum</taxon>
    </lineage>
</organism>
<dbReference type="Pfam" id="PF13963">
    <property type="entry name" value="Transpos_assoc"/>
    <property type="match status" value="1"/>
</dbReference>
<dbReference type="PANTHER" id="PTHR23272:SF161">
    <property type="entry name" value="ZINC FINGER BED DOMAIN-CONTAINING PROTEIN RICESLEEPER 1-LIKE"/>
    <property type="match status" value="1"/>
</dbReference>
<dbReference type="Proteomes" id="UP001341281">
    <property type="component" value="Chromosome 01"/>
</dbReference>
<dbReference type="Pfam" id="PF05699">
    <property type="entry name" value="Dimer_Tnp_hAT"/>
    <property type="match status" value="1"/>
</dbReference>
<dbReference type="InterPro" id="IPR012337">
    <property type="entry name" value="RNaseH-like_sf"/>
</dbReference>
<evidence type="ECO:0000313" key="4">
    <source>
        <dbReference type="Proteomes" id="UP001341281"/>
    </source>
</evidence>
<gene>
    <name evidence="3" type="ORF">U9M48_002719</name>
</gene>
<evidence type="ECO:0000259" key="1">
    <source>
        <dbReference type="Pfam" id="PF05699"/>
    </source>
</evidence>
<dbReference type="AlphaFoldDB" id="A0AAQ3SK20"/>
<evidence type="ECO:0000313" key="3">
    <source>
        <dbReference type="EMBL" id="WVZ51588.1"/>
    </source>
</evidence>
<dbReference type="SUPFAM" id="SSF53098">
    <property type="entry name" value="Ribonuclease H-like"/>
    <property type="match status" value="1"/>
</dbReference>